<dbReference type="SUPFAM" id="SSF52540">
    <property type="entry name" value="P-loop containing nucleoside triphosphate hydrolases"/>
    <property type="match status" value="1"/>
</dbReference>
<evidence type="ECO:0000259" key="1">
    <source>
        <dbReference type="SMART" id="SM00382"/>
    </source>
</evidence>
<proteinExistence type="predicted"/>
<sequence>MLQELFSIQNRLAAFISRDFQRSMYQHINWNKRLITIVGARGTGKTTLVLQHYLTQYNDINKCLYISADNPLVLKSGIYKIAQEYFKYYGNCLIVDEVHKHKDWSVDIKALYDAYPDKQFIILGSSVLNILFEKGDLSRRAIIYKLYPLSFREFLHLWHGKQSEIITISQLLENHVQTASKIMQIYPQILKDFKLYLECGSYPYILDQSPEEYFNVLSNTLDKVIYEDITTIKALKMFSASKLKSLLAYIATSKIPLFNIENIRNNLEISRDTIYDYFNLLKRAEIIQIIPTISKKVRAMKHSKILFSSPNIYYAIAHEMWKNGETGNVRESFFASQLSPNYPVFSSMQTDFIVMHKDNPVEIEVGGRNKKKNRSRTFNLPVFLKMELKQVMPMSCHCILQVSCIDNYKGFKPWQYQKLFRRKCLLVPKVQVLLSVTLDYQAPQKSI</sequence>
<dbReference type="Proteomes" id="UP000189670">
    <property type="component" value="Unassembled WGS sequence"/>
</dbReference>
<dbReference type="PANTHER" id="PTHR42990">
    <property type="entry name" value="ATPASE"/>
    <property type="match status" value="1"/>
</dbReference>
<evidence type="ECO:0000313" key="2">
    <source>
        <dbReference type="EMBL" id="ETR72365.1"/>
    </source>
</evidence>
<dbReference type="SMART" id="SM00382">
    <property type="entry name" value="AAA"/>
    <property type="match status" value="1"/>
</dbReference>
<dbReference type="Pfam" id="PF13635">
    <property type="entry name" value="DUF4143"/>
    <property type="match status" value="1"/>
</dbReference>
<feature type="non-terminal residue" evidence="2">
    <location>
        <position position="447"/>
    </location>
</feature>
<dbReference type="Pfam" id="PF13173">
    <property type="entry name" value="AAA_14"/>
    <property type="match status" value="1"/>
</dbReference>
<dbReference type="InterPro" id="IPR003593">
    <property type="entry name" value="AAA+_ATPase"/>
</dbReference>
<evidence type="ECO:0000313" key="3">
    <source>
        <dbReference type="Proteomes" id="UP000189670"/>
    </source>
</evidence>
<dbReference type="InterPro" id="IPR025420">
    <property type="entry name" value="DUF4143"/>
</dbReference>
<name>A0A1V1PCF0_9BACT</name>
<dbReference type="AlphaFoldDB" id="A0A1V1PCF0"/>
<comment type="caution">
    <text evidence="2">The sequence shown here is derived from an EMBL/GenBank/DDBJ whole genome shotgun (WGS) entry which is preliminary data.</text>
</comment>
<dbReference type="InterPro" id="IPR027417">
    <property type="entry name" value="P-loop_NTPase"/>
</dbReference>
<gene>
    <name evidence="2" type="ORF">OMM_07546</name>
</gene>
<feature type="domain" description="AAA+ ATPase" evidence="1">
    <location>
        <begin position="31"/>
        <end position="149"/>
    </location>
</feature>
<dbReference type="InterPro" id="IPR041682">
    <property type="entry name" value="AAA_14"/>
</dbReference>
<accession>A0A1V1PCF0</accession>
<organism evidence="2 3">
    <name type="scientific">Candidatus Magnetoglobus multicellularis str. Araruama</name>
    <dbReference type="NCBI Taxonomy" id="890399"/>
    <lineage>
        <taxon>Bacteria</taxon>
        <taxon>Pseudomonadati</taxon>
        <taxon>Thermodesulfobacteriota</taxon>
        <taxon>Desulfobacteria</taxon>
        <taxon>Desulfobacterales</taxon>
        <taxon>Desulfobacteraceae</taxon>
        <taxon>Candidatus Magnetoglobus</taxon>
    </lineage>
</organism>
<reference evidence="3" key="1">
    <citation type="submission" date="2012-11" db="EMBL/GenBank/DDBJ databases">
        <authorList>
            <person name="Lucero-Rivera Y.E."/>
            <person name="Tovar-Ramirez D."/>
        </authorList>
    </citation>
    <scope>NUCLEOTIDE SEQUENCE [LARGE SCALE GENOMIC DNA]</scope>
    <source>
        <strain evidence="3">Araruama</strain>
    </source>
</reference>
<protein>
    <submittedName>
        <fullName evidence="2">AAA ATPase</fullName>
    </submittedName>
</protein>
<dbReference type="PANTHER" id="PTHR42990:SF1">
    <property type="entry name" value="AAA+ ATPASE DOMAIN-CONTAINING PROTEIN"/>
    <property type="match status" value="1"/>
</dbReference>
<dbReference type="EMBL" id="ATBP01000156">
    <property type="protein sequence ID" value="ETR72365.1"/>
    <property type="molecule type" value="Genomic_DNA"/>
</dbReference>